<keyword evidence="3" id="KW-0820">tRNA-binding</keyword>
<evidence type="ECO:0000256" key="10">
    <source>
        <dbReference type="ARBA" id="ARBA00022884"/>
    </source>
</evidence>
<evidence type="ECO:0000259" key="14">
    <source>
        <dbReference type="Pfam" id="PF12627"/>
    </source>
</evidence>
<dbReference type="OrthoDB" id="9805698at2"/>
<dbReference type="InterPro" id="IPR050124">
    <property type="entry name" value="tRNA_CCA-adding_enzyme"/>
</dbReference>
<dbReference type="CDD" id="cd00077">
    <property type="entry name" value="HDc"/>
    <property type="match status" value="1"/>
</dbReference>
<keyword evidence="8" id="KW-0547">Nucleotide-binding</keyword>
<dbReference type="Gene3D" id="3.30.460.10">
    <property type="entry name" value="Beta Polymerase, domain 2"/>
    <property type="match status" value="1"/>
</dbReference>
<dbReference type="Pfam" id="PF01743">
    <property type="entry name" value="PolyA_pol"/>
    <property type="match status" value="1"/>
</dbReference>
<feature type="domain" description="tRNA nucleotidyltransferase/poly(A) polymerase RNA and SrmB- binding" evidence="14">
    <location>
        <begin position="175"/>
        <end position="236"/>
    </location>
</feature>
<evidence type="ECO:0000256" key="6">
    <source>
        <dbReference type="ARBA" id="ARBA00022695"/>
    </source>
</evidence>
<feature type="domain" description="Poly A polymerase head" evidence="12">
    <location>
        <begin position="20"/>
        <end position="149"/>
    </location>
</feature>
<keyword evidence="4 11" id="KW-0808">Transferase</keyword>
<dbReference type="EMBL" id="CP034183">
    <property type="protein sequence ID" value="AZI42041.1"/>
    <property type="molecule type" value="Genomic_DNA"/>
</dbReference>
<dbReference type="GO" id="GO:0016779">
    <property type="term" value="F:nucleotidyltransferase activity"/>
    <property type="evidence" value="ECO:0007669"/>
    <property type="project" value="UniProtKB-KW"/>
</dbReference>
<proteinExistence type="inferred from homology"/>
<comment type="similarity">
    <text evidence="2 11">Belongs to the tRNA nucleotidyltransferase/poly(A) polymerase family.</text>
</comment>
<keyword evidence="9" id="KW-0460">Magnesium</keyword>
<dbReference type="RefSeq" id="WP_124868152.1">
    <property type="nucleotide sequence ID" value="NZ_CP034183.1"/>
</dbReference>
<dbReference type="InterPro" id="IPR006674">
    <property type="entry name" value="HD_domain"/>
</dbReference>
<protein>
    <submittedName>
        <fullName evidence="15">HDIG domain-containing protein</fullName>
    </submittedName>
</protein>
<dbReference type="Pfam" id="PF01966">
    <property type="entry name" value="HD"/>
    <property type="match status" value="1"/>
</dbReference>
<dbReference type="InterPro" id="IPR032828">
    <property type="entry name" value="PolyA_RNA-bd"/>
</dbReference>
<evidence type="ECO:0000256" key="1">
    <source>
        <dbReference type="ARBA" id="ARBA00001946"/>
    </source>
</evidence>
<dbReference type="GO" id="GO:0008033">
    <property type="term" value="P:tRNA processing"/>
    <property type="evidence" value="ECO:0007669"/>
    <property type="project" value="UniProtKB-KW"/>
</dbReference>
<evidence type="ECO:0000256" key="7">
    <source>
        <dbReference type="ARBA" id="ARBA00022723"/>
    </source>
</evidence>
<comment type="cofactor">
    <cofactor evidence="1">
        <name>Mg(2+)</name>
        <dbReference type="ChEBI" id="CHEBI:18420"/>
    </cofactor>
</comment>
<dbReference type="SUPFAM" id="SSF81891">
    <property type="entry name" value="Poly A polymerase C-terminal region-like"/>
    <property type="match status" value="1"/>
</dbReference>
<dbReference type="InterPro" id="IPR043519">
    <property type="entry name" value="NT_sf"/>
</dbReference>
<feature type="domain" description="HD" evidence="13">
    <location>
        <begin position="271"/>
        <end position="368"/>
    </location>
</feature>
<dbReference type="GO" id="GO:0046872">
    <property type="term" value="F:metal ion binding"/>
    <property type="evidence" value="ECO:0007669"/>
    <property type="project" value="UniProtKB-KW"/>
</dbReference>
<reference evidence="15 16" key="1">
    <citation type="submission" date="2018-11" db="EMBL/GenBank/DDBJ databases">
        <title>Deinococcus shelandsis sp. nov., isolated from South Shetland Islands soil of Antarctica.</title>
        <authorList>
            <person name="Tian J."/>
        </authorList>
    </citation>
    <scope>NUCLEOTIDE SEQUENCE [LARGE SCALE GENOMIC DNA]</scope>
    <source>
        <strain evidence="15 16">S14-83T</strain>
    </source>
</reference>
<evidence type="ECO:0000259" key="12">
    <source>
        <dbReference type="Pfam" id="PF01743"/>
    </source>
</evidence>
<evidence type="ECO:0000259" key="13">
    <source>
        <dbReference type="Pfam" id="PF01966"/>
    </source>
</evidence>
<keyword evidence="5" id="KW-0819">tRNA processing</keyword>
<sequence length="464" mass="50417">MLRRPKSSALHWPTFPPAAVLVGGAARDLLRGAVPKDYDWAAPDPAAAARFIAASLFVENSIAANSATTNPATTNPVAAKRGAVFALDEQRQYWRAVVDGVQHDFVPLPADLESELLRRDFTVNALAIHENGQISDPTGGLRDLKRRSLKMVSEQNLREDPLRLLRAARLATTLGFALEAQTKAAVQRLARDPALPLPAAERIGAELNALMLSAEAAAGVLLLRELGLLELYLPELLEGAGLTQGGFHHLDVLDHNIEALHQLLTRFPSADLALRWATLLHDIGKPRTKGTHPETGRSTYYGHAELGANLAAHRLERLKQPRALVERVRAMIHAHMVHLPANEREARRFVHRRRDVLPDLLWLMLADREASRGPQSTPATRYAYQVGFERILAALEEQPPAPAALLTGREIMKLLNLEAGPAVGRAVRALAEAAALGDVATPDEARAFLLAHLAACAPADVPNG</sequence>
<keyword evidence="6" id="KW-0548">Nucleotidyltransferase</keyword>
<dbReference type="InterPro" id="IPR006675">
    <property type="entry name" value="HDIG_dom"/>
</dbReference>
<keyword evidence="16" id="KW-1185">Reference proteome</keyword>
<dbReference type="SUPFAM" id="SSF81301">
    <property type="entry name" value="Nucleotidyltransferase"/>
    <property type="match status" value="1"/>
</dbReference>
<evidence type="ECO:0000256" key="5">
    <source>
        <dbReference type="ARBA" id="ARBA00022694"/>
    </source>
</evidence>
<evidence type="ECO:0000256" key="4">
    <source>
        <dbReference type="ARBA" id="ARBA00022679"/>
    </source>
</evidence>
<dbReference type="Pfam" id="PF12627">
    <property type="entry name" value="PolyA_pol_RNAbd"/>
    <property type="match status" value="1"/>
</dbReference>
<dbReference type="GO" id="GO:0000049">
    <property type="term" value="F:tRNA binding"/>
    <property type="evidence" value="ECO:0007669"/>
    <property type="project" value="UniProtKB-KW"/>
</dbReference>
<evidence type="ECO:0000256" key="9">
    <source>
        <dbReference type="ARBA" id="ARBA00022842"/>
    </source>
</evidence>
<dbReference type="PANTHER" id="PTHR47545">
    <property type="entry name" value="MULTIFUNCTIONAL CCA PROTEIN"/>
    <property type="match status" value="1"/>
</dbReference>
<evidence type="ECO:0000256" key="3">
    <source>
        <dbReference type="ARBA" id="ARBA00022555"/>
    </source>
</evidence>
<evidence type="ECO:0000256" key="8">
    <source>
        <dbReference type="ARBA" id="ARBA00022741"/>
    </source>
</evidence>
<dbReference type="PANTHER" id="PTHR47545:SF2">
    <property type="entry name" value="CC-ADDING TRNA NUCLEOTIDYLTRANSFERASE"/>
    <property type="match status" value="1"/>
</dbReference>
<dbReference type="InterPro" id="IPR003607">
    <property type="entry name" value="HD/PDEase_dom"/>
</dbReference>
<dbReference type="KEGG" id="dph:EHF33_04155"/>
<keyword evidence="10 11" id="KW-0694">RNA-binding</keyword>
<dbReference type="GO" id="GO:0000166">
    <property type="term" value="F:nucleotide binding"/>
    <property type="evidence" value="ECO:0007669"/>
    <property type="project" value="UniProtKB-KW"/>
</dbReference>
<dbReference type="NCBIfam" id="TIGR00277">
    <property type="entry name" value="HDIG"/>
    <property type="match status" value="1"/>
</dbReference>
<organism evidence="15 16">
    <name type="scientific">Deinococcus psychrotolerans</name>
    <dbReference type="NCBI Taxonomy" id="2489213"/>
    <lineage>
        <taxon>Bacteria</taxon>
        <taxon>Thermotogati</taxon>
        <taxon>Deinococcota</taxon>
        <taxon>Deinococci</taxon>
        <taxon>Deinococcales</taxon>
        <taxon>Deinococcaceae</taxon>
        <taxon>Deinococcus</taxon>
    </lineage>
</organism>
<evidence type="ECO:0000256" key="11">
    <source>
        <dbReference type="RuleBase" id="RU003953"/>
    </source>
</evidence>
<dbReference type="InterPro" id="IPR002646">
    <property type="entry name" value="PolA_pol_head_dom"/>
</dbReference>
<evidence type="ECO:0000313" key="15">
    <source>
        <dbReference type="EMBL" id="AZI42041.1"/>
    </source>
</evidence>
<dbReference type="Gene3D" id="1.10.3090.10">
    <property type="entry name" value="cca-adding enzyme, domain 2"/>
    <property type="match status" value="1"/>
</dbReference>
<name>A0A3G8YKJ2_9DEIO</name>
<evidence type="ECO:0000256" key="2">
    <source>
        <dbReference type="ARBA" id="ARBA00007265"/>
    </source>
</evidence>
<dbReference type="AlphaFoldDB" id="A0A3G8YKJ2"/>
<evidence type="ECO:0000313" key="16">
    <source>
        <dbReference type="Proteomes" id="UP000276417"/>
    </source>
</evidence>
<gene>
    <name evidence="15" type="ORF">EHF33_04155</name>
</gene>
<dbReference type="Proteomes" id="UP000276417">
    <property type="component" value="Chromosome 1"/>
</dbReference>
<keyword evidence="7" id="KW-0479">Metal-binding</keyword>
<accession>A0A3G8YKJ2</accession>